<protein>
    <submittedName>
        <fullName evidence="1">Uncharacterized protein</fullName>
    </submittedName>
</protein>
<name>A0A4Q7L2B9_9PSEU</name>
<evidence type="ECO:0000313" key="2">
    <source>
        <dbReference type="Proteomes" id="UP000294257"/>
    </source>
</evidence>
<dbReference type="RefSeq" id="WP_130343113.1">
    <property type="nucleotide sequence ID" value="NZ_SGWQ01000002.1"/>
</dbReference>
<reference evidence="1 2" key="1">
    <citation type="submission" date="2019-02" db="EMBL/GenBank/DDBJ databases">
        <title>Genomic Encyclopedia of Type Strains, Phase IV (KMG-IV): sequencing the most valuable type-strain genomes for metagenomic binning, comparative biology and taxonomic classification.</title>
        <authorList>
            <person name="Goeker M."/>
        </authorList>
    </citation>
    <scope>NUCLEOTIDE SEQUENCE [LARGE SCALE GENOMIC DNA]</scope>
    <source>
        <strain evidence="1 2">DSM 101727</strain>
    </source>
</reference>
<dbReference type="EMBL" id="SGWQ01000002">
    <property type="protein sequence ID" value="RZS43236.1"/>
    <property type="molecule type" value="Genomic_DNA"/>
</dbReference>
<comment type="caution">
    <text evidence="1">The sequence shown here is derived from an EMBL/GenBank/DDBJ whole genome shotgun (WGS) entry which is preliminary data.</text>
</comment>
<proteinExistence type="predicted"/>
<gene>
    <name evidence="1" type="ORF">EV193_102215</name>
</gene>
<evidence type="ECO:0000313" key="1">
    <source>
        <dbReference type="EMBL" id="RZS43236.1"/>
    </source>
</evidence>
<accession>A0A4Q7L2B9</accession>
<sequence>MTSSEQFDALAQQARETGRMGDYWNAVFSLERWFFVMRGDLPNPVPFVGMIDNAPHLFAFTSGERAHAFGQDAGLAEQDGTVKVLALPLPNAISICGQLAGQGVPTVVYDVHQAGITLPTDQVEPLWRQLSTVDEVPAGPAPVVDPVFGWYATFQGQEFRADPMPDGTVELFPRGPGELPPMFQRDEQGTVFASVPRNQLSELYTINLTATVDGEPFGVVAADGQARLVYDGGDGFRARQMGLTEVEFGVFEAVVPRERMVMGNGLRGDLPLDREVEPPTVMQKVLTPQQVSDCLANRYRFVAGFVHRAQDVAHFRKPAEVVANLGLTYPGSPFSPDPDEVHVLRFAAIGGAMNYDIAYGGSTPEVAADMQGYLVLPRPFLGTGYTSGGTTDTTAPVWYIRGGKLLQLPARTELWALRRDGSEQFVGVYLGRRRGWQRAG</sequence>
<dbReference type="AlphaFoldDB" id="A0A4Q7L2B9"/>
<keyword evidence="2" id="KW-1185">Reference proteome</keyword>
<dbReference type="OrthoDB" id="3669293at2"/>
<organism evidence="1 2">
    <name type="scientific">Herbihabitans rhizosphaerae</name>
    <dbReference type="NCBI Taxonomy" id="1872711"/>
    <lineage>
        <taxon>Bacteria</taxon>
        <taxon>Bacillati</taxon>
        <taxon>Actinomycetota</taxon>
        <taxon>Actinomycetes</taxon>
        <taxon>Pseudonocardiales</taxon>
        <taxon>Pseudonocardiaceae</taxon>
        <taxon>Herbihabitans</taxon>
    </lineage>
</organism>
<dbReference type="Proteomes" id="UP000294257">
    <property type="component" value="Unassembled WGS sequence"/>
</dbReference>